<keyword evidence="2" id="KW-1185">Reference proteome</keyword>
<dbReference type="Gene3D" id="3.40.50.150">
    <property type="entry name" value="Vaccinia Virus protein VP39"/>
    <property type="match status" value="1"/>
</dbReference>
<evidence type="ECO:0000313" key="2">
    <source>
        <dbReference type="Proteomes" id="UP001201463"/>
    </source>
</evidence>
<dbReference type="Proteomes" id="UP001201463">
    <property type="component" value="Unassembled WGS sequence"/>
</dbReference>
<dbReference type="EMBL" id="JAJTWT010000013">
    <property type="protein sequence ID" value="MCE4540116.1"/>
    <property type="molecule type" value="Genomic_DNA"/>
</dbReference>
<evidence type="ECO:0008006" key="3">
    <source>
        <dbReference type="Google" id="ProtNLM"/>
    </source>
</evidence>
<dbReference type="Pfam" id="PF13489">
    <property type="entry name" value="Methyltransf_23"/>
    <property type="match status" value="1"/>
</dbReference>
<name>A0ABS8XGW3_9BURK</name>
<evidence type="ECO:0000313" key="1">
    <source>
        <dbReference type="EMBL" id="MCE4540116.1"/>
    </source>
</evidence>
<proteinExistence type="predicted"/>
<gene>
    <name evidence="1" type="ORF">LXT12_22960</name>
</gene>
<dbReference type="InterPro" id="IPR029063">
    <property type="entry name" value="SAM-dependent_MTases_sf"/>
</dbReference>
<protein>
    <recommendedName>
        <fullName evidence="3">Methyltransferase domain-containing protein</fullName>
    </recommendedName>
</protein>
<organism evidence="1 2">
    <name type="scientific">Pelomonas caseinilytica</name>
    <dbReference type="NCBI Taxonomy" id="2906763"/>
    <lineage>
        <taxon>Bacteria</taxon>
        <taxon>Pseudomonadati</taxon>
        <taxon>Pseudomonadota</taxon>
        <taxon>Betaproteobacteria</taxon>
        <taxon>Burkholderiales</taxon>
        <taxon>Sphaerotilaceae</taxon>
        <taxon>Roseateles</taxon>
    </lineage>
</organism>
<sequence>MSAADVPGQAFTERLWAQLKPGVSFTEAIRGAMAPESRILEIGPGAAPVFRRRDFPRLKVSDCCDTAELRRQLQSAYKLETLPPDLFDDIDYVCADSRLAECVPAGERFELIFSSHNVEHQPDLLAHLRSLQALLDEDGAVALVVPHKQRTFDVFRPPTTTSDVLMTHYGPPGWKATQLAFDADSRSAIAPPGSTHLFGASDPMALGDLGQAFERLQARLRGEATDLAYLHHHVFTPASMQALLIELYLLRQCDLLPCLCSGAVSNSFMIVLQEVPWPGDPAQAAVLRTRLEELRMEHYRKMAFQGG</sequence>
<comment type="caution">
    <text evidence="1">The sequence shown here is derived from an EMBL/GenBank/DDBJ whole genome shotgun (WGS) entry which is preliminary data.</text>
</comment>
<accession>A0ABS8XGW3</accession>
<dbReference type="SUPFAM" id="SSF53335">
    <property type="entry name" value="S-adenosyl-L-methionine-dependent methyltransferases"/>
    <property type="match status" value="1"/>
</dbReference>
<reference evidence="1 2" key="1">
    <citation type="submission" date="2021-12" db="EMBL/GenBank/DDBJ databases">
        <title>Genome seq of p7.</title>
        <authorList>
            <person name="Seo T."/>
        </authorList>
    </citation>
    <scope>NUCLEOTIDE SEQUENCE [LARGE SCALE GENOMIC DNA]</scope>
    <source>
        <strain evidence="1 2">P7</strain>
    </source>
</reference>
<dbReference type="RefSeq" id="WP_233394630.1">
    <property type="nucleotide sequence ID" value="NZ_JAJTWT010000013.1"/>
</dbReference>